<keyword evidence="1" id="KW-1133">Transmembrane helix</keyword>
<dbReference type="eggNOG" id="COG3503">
    <property type="taxonomic scope" value="Bacteria"/>
</dbReference>
<evidence type="ECO:0000313" key="3">
    <source>
        <dbReference type="Proteomes" id="UP000015527"/>
    </source>
</evidence>
<organism evidence="2 3">
    <name type="scientific">Novosphingobium lindaniclasticum LE124</name>
    <dbReference type="NCBI Taxonomy" id="1096930"/>
    <lineage>
        <taxon>Bacteria</taxon>
        <taxon>Pseudomonadati</taxon>
        <taxon>Pseudomonadota</taxon>
        <taxon>Alphaproteobacteria</taxon>
        <taxon>Sphingomonadales</taxon>
        <taxon>Sphingomonadaceae</taxon>
        <taxon>Novosphingobium</taxon>
    </lineage>
</organism>
<dbReference type="Proteomes" id="UP000015527">
    <property type="component" value="Unassembled WGS sequence"/>
</dbReference>
<comment type="caution">
    <text evidence="2">The sequence shown here is derived from an EMBL/GenBank/DDBJ whole genome shotgun (WGS) entry which is preliminary data.</text>
</comment>
<accession>T0J6F0</accession>
<feature type="transmembrane region" description="Helical" evidence="1">
    <location>
        <begin position="113"/>
        <end position="129"/>
    </location>
</feature>
<dbReference type="PANTHER" id="PTHR40407">
    <property type="entry name" value="MEMBRANE PROTEIN-LIKE PROTEIN"/>
    <property type="match status" value="1"/>
</dbReference>
<keyword evidence="1" id="KW-0472">Membrane</keyword>
<dbReference type="PANTHER" id="PTHR40407:SF1">
    <property type="entry name" value="HEPARAN-ALPHA-GLUCOSAMINIDE N-ACETYLTRANSFERASE CATALYTIC DOMAIN-CONTAINING PROTEIN"/>
    <property type="match status" value="1"/>
</dbReference>
<feature type="transmembrane region" description="Helical" evidence="1">
    <location>
        <begin position="39"/>
        <end position="60"/>
    </location>
</feature>
<name>T0J6F0_9SPHN</name>
<dbReference type="RefSeq" id="WP_021232011.1">
    <property type="nucleotide sequence ID" value="NZ_ATHL01000001.1"/>
</dbReference>
<evidence type="ECO:0000313" key="2">
    <source>
        <dbReference type="EMBL" id="EQB19710.1"/>
    </source>
</evidence>
<evidence type="ECO:0000256" key="1">
    <source>
        <dbReference type="SAM" id="Phobius"/>
    </source>
</evidence>
<reference evidence="2 3" key="1">
    <citation type="journal article" date="2013" name="Genome Announc.">
        <title>Genome Sequence of Novosphingobium lindaniclasticum LE124T, Isolated from a Hexachlorocyclohexane Dumpsite.</title>
        <authorList>
            <person name="Saxena A."/>
            <person name="Nayyar N."/>
            <person name="Sangwan N."/>
            <person name="Kumari R."/>
            <person name="Khurana J.P."/>
            <person name="Lal R."/>
        </authorList>
    </citation>
    <scope>NUCLEOTIDE SEQUENCE [LARGE SCALE GENOMIC DNA]</scope>
    <source>
        <strain evidence="2 3">LE124</strain>
    </source>
</reference>
<feature type="transmembrane region" description="Helical" evidence="1">
    <location>
        <begin position="72"/>
        <end position="93"/>
    </location>
</feature>
<protein>
    <recommendedName>
        <fullName evidence="4">Acyltransferase 3 domain-containing protein</fullName>
    </recommendedName>
</protein>
<evidence type="ECO:0008006" key="4">
    <source>
        <dbReference type="Google" id="ProtNLM"/>
    </source>
</evidence>
<keyword evidence="3" id="KW-1185">Reference proteome</keyword>
<keyword evidence="1" id="KW-0812">Transmembrane</keyword>
<dbReference type="AlphaFoldDB" id="T0J6F0"/>
<dbReference type="PATRIC" id="fig|1096930.3.peg.7"/>
<dbReference type="EMBL" id="ATHL01000001">
    <property type="protein sequence ID" value="EQB19710.1"/>
    <property type="molecule type" value="Genomic_DNA"/>
</dbReference>
<proteinExistence type="predicted"/>
<sequence length="151" mass="17169">MLAVFVLLRVLDVYGDSPWSIVESSAMRMAVSFFALTKYPASLLFLMLTLGCGALLLVMFERPRDSGMVDRLALFGAAPMFFYLFHLTVPRLLHHAAAAIWGNTRGSVLEVSNHGWVLLWYVGLIIPLYRPMAWFSHFKAARRDITWLTYP</sequence>
<gene>
    <name evidence="2" type="ORF">L284_00040</name>
</gene>